<dbReference type="OrthoDB" id="5653355at2"/>
<evidence type="ECO:0000313" key="1">
    <source>
        <dbReference type="EMBL" id="EMG38414.1"/>
    </source>
</evidence>
<name>M5PWI7_DESAF</name>
<dbReference type="RefSeq" id="WP_005984161.1">
    <property type="nucleotide sequence ID" value="NZ_AOSV01000004.1"/>
</dbReference>
<gene>
    <name evidence="1" type="ORF">PCS_00712</name>
</gene>
<protein>
    <submittedName>
        <fullName evidence="1">Capsule polysaccharide biosynthesis protein</fullName>
    </submittedName>
</protein>
<reference evidence="1 2" key="1">
    <citation type="journal article" date="2013" name="Genome Announc.">
        <title>Draft Genome Sequence for Desulfovibrio africanus Strain PCS.</title>
        <authorList>
            <person name="Brown S.D."/>
            <person name="Utturkar S.M."/>
            <person name="Arkin A.P."/>
            <person name="Deutschbauer A.M."/>
            <person name="Elias D.A."/>
            <person name="Hazen T.C."/>
            <person name="Chakraborty R."/>
        </authorList>
    </citation>
    <scope>NUCLEOTIDE SEQUENCE [LARGE SCALE GENOMIC DNA]</scope>
    <source>
        <strain evidence="1 2">PCS</strain>
    </source>
</reference>
<comment type="caution">
    <text evidence="1">The sequence shown here is derived from an EMBL/GenBank/DDBJ whole genome shotgun (WGS) entry which is preliminary data.</text>
</comment>
<dbReference type="Proteomes" id="UP000011922">
    <property type="component" value="Unassembled WGS sequence"/>
</dbReference>
<evidence type="ECO:0000313" key="2">
    <source>
        <dbReference type="Proteomes" id="UP000011922"/>
    </source>
</evidence>
<proteinExistence type="predicted"/>
<accession>M5PWI7</accession>
<dbReference type="EMBL" id="AOSV01000004">
    <property type="protein sequence ID" value="EMG38414.1"/>
    <property type="molecule type" value="Genomic_DNA"/>
</dbReference>
<dbReference type="PATRIC" id="fig|1262666.3.peg.719"/>
<dbReference type="AlphaFoldDB" id="M5PWI7"/>
<organism evidence="1 2">
    <name type="scientific">Desulfocurvibacter africanus PCS</name>
    <dbReference type="NCBI Taxonomy" id="1262666"/>
    <lineage>
        <taxon>Bacteria</taxon>
        <taxon>Pseudomonadati</taxon>
        <taxon>Thermodesulfobacteriota</taxon>
        <taxon>Desulfovibrionia</taxon>
        <taxon>Desulfovibrionales</taxon>
        <taxon>Desulfovibrionaceae</taxon>
        <taxon>Desulfocurvibacter</taxon>
    </lineage>
</organism>
<sequence length="557" mass="63595">MFQSLMTKVTQKIKHFISTTTCRSLLFLCALIPRRNIGQVLFWTDSGMYALSQLHAILGFCLKMRGVAPHFILCDGIMRGGCFRQCIHEEERALLSEDWDKTCSTCLATRERLFRYYSLSFSHISEYLTQKDISEANSFALSVEVIANERRLDTLGSISFHNIPIGLDIRDTLVRYAKSTNLFGIPTNKAYLFSYSAALTCLASEQAFKRYREALLFIPHPQYASAGPTARAAHNIKKPFCHYSANHTCNGIVYKTIFPSDLSISAFSVSDDAWEEECSRPFTQQEEQQINAFLWERYTKQSHHDMLSMPMPTTGNDMTAFMLRQGIRTDKPIYAVFTHITFDNSFGYGNPPFDSFDHWLDFTIRTVWGITDVQWLVKIHPAEYYSEAERSESGALAYLQQHFPNLPEHIKIILPDSQINTLDFIDILDGMISCCGTSGLEAAIYGKKVINGCHGYYSGKGFTYDAADQQTYAHYLKNIKQLPMPTPEQIVLAKRFVHLFFLRRGIPVPAHSFSNWNFELKNPFDILRLLPGRDSYADLICDGIMQKKDIILPEARS</sequence>